<accession>A0A177C7Z9</accession>
<sequence length="390" mass="42313">MANISMADSYPRRCRHEPPKSRAAGTLLNIAFSRSTLRVELSSAHRRCEASRPRSSPGRLGKHWRSVRIRRARKRKHAGRAAVTTTKRCVFILQLMQRGRGRGRGRNPNPSRSSSRRGVRSVSRIATSRNRSNASIRRSARIAELLNGELNGESESSANNSMAHVAQQPAFGRSTVRSRHDTGNRRVTRPNRTSLSPEERGYAMDIIVQPPSNARAGHSINGTIIVRLRTNNPNPNAATEDALNLAAIASLVPGPGSTAPSDPAVLNTLLSGRRVDNIHTLADDEADGSIASMELNDSQAVGYMRFSGLVIRQAGTYRIRITLLRMRNSSSDPPPASVTGAAAVQVVDSNPIVVQAGGPTAYNGNDQDDEDDGGWRTVVQSIINNTRNSS</sequence>
<dbReference type="GeneID" id="28763837"/>
<keyword evidence="3" id="KW-1185">Reference proteome</keyword>
<reference evidence="2 3" key="1">
    <citation type="submission" date="2016-05" db="EMBL/GenBank/DDBJ databases">
        <title>Comparative analysis of secretome profiles of manganese(II)-oxidizing ascomycete fungi.</title>
        <authorList>
            <consortium name="DOE Joint Genome Institute"/>
            <person name="Zeiner C.A."/>
            <person name="Purvine S.O."/>
            <person name="Zink E.M."/>
            <person name="Wu S."/>
            <person name="Pasa-Tolic L."/>
            <person name="Chaput D.L."/>
            <person name="Haridas S."/>
            <person name="Grigoriev I.V."/>
            <person name="Santelli C.M."/>
            <person name="Hansel C.M."/>
        </authorList>
    </citation>
    <scope>NUCLEOTIDE SEQUENCE [LARGE SCALE GENOMIC DNA]</scope>
    <source>
        <strain evidence="2 3">AP3s5-JAC2a</strain>
    </source>
</reference>
<feature type="region of interest" description="Disordered" evidence="1">
    <location>
        <begin position="1"/>
        <end position="22"/>
    </location>
</feature>
<evidence type="ECO:0000256" key="1">
    <source>
        <dbReference type="SAM" id="MobiDB-lite"/>
    </source>
</evidence>
<dbReference type="RefSeq" id="XP_018033344.1">
    <property type="nucleotide sequence ID" value="XM_018180351.1"/>
</dbReference>
<name>A0A177C7Z9_9PLEO</name>
<evidence type="ECO:0008006" key="4">
    <source>
        <dbReference type="Google" id="ProtNLM"/>
    </source>
</evidence>
<evidence type="ECO:0000313" key="2">
    <source>
        <dbReference type="EMBL" id="OAG02979.1"/>
    </source>
</evidence>
<evidence type="ECO:0000313" key="3">
    <source>
        <dbReference type="Proteomes" id="UP000077069"/>
    </source>
</evidence>
<dbReference type="Proteomes" id="UP000077069">
    <property type="component" value="Unassembled WGS sequence"/>
</dbReference>
<dbReference type="Gene3D" id="2.60.40.3960">
    <property type="entry name" value="Velvet domain"/>
    <property type="match status" value="1"/>
</dbReference>
<dbReference type="InterPro" id="IPR038491">
    <property type="entry name" value="Velvet_dom_sf"/>
</dbReference>
<protein>
    <recommendedName>
        <fullName evidence="4">Velvet domain-containing protein</fullName>
    </recommendedName>
</protein>
<dbReference type="InParanoid" id="A0A177C7Z9"/>
<feature type="region of interest" description="Disordered" evidence="1">
    <location>
        <begin position="153"/>
        <end position="197"/>
    </location>
</feature>
<dbReference type="AlphaFoldDB" id="A0A177C7Z9"/>
<feature type="region of interest" description="Disordered" evidence="1">
    <location>
        <begin position="96"/>
        <end position="135"/>
    </location>
</feature>
<proteinExistence type="predicted"/>
<organism evidence="2 3">
    <name type="scientific">Paraphaeosphaeria sporulosa</name>
    <dbReference type="NCBI Taxonomy" id="1460663"/>
    <lineage>
        <taxon>Eukaryota</taxon>
        <taxon>Fungi</taxon>
        <taxon>Dikarya</taxon>
        <taxon>Ascomycota</taxon>
        <taxon>Pezizomycotina</taxon>
        <taxon>Dothideomycetes</taxon>
        <taxon>Pleosporomycetidae</taxon>
        <taxon>Pleosporales</taxon>
        <taxon>Massarineae</taxon>
        <taxon>Didymosphaeriaceae</taxon>
        <taxon>Paraphaeosphaeria</taxon>
    </lineage>
</organism>
<feature type="compositionally biased region" description="Low complexity" evidence="1">
    <location>
        <begin position="120"/>
        <end position="135"/>
    </location>
</feature>
<gene>
    <name evidence="2" type="ORF">CC84DRAFT_1178535</name>
</gene>
<feature type="region of interest" description="Disordered" evidence="1">
    <location>
        <begin position="45"/>
        <end position="66"/>
    </location>
</feature>
<dbReference type="EMBL" id="KV441555">
    <property type="protein sequence ID" value="OAG02979.1"/>
    <property type="molecule type" value="Genomic_DNA"/>
</dbReference>
<dbReference type="OrthoDB" id="5399926at2759"/>